<dbReference type="Proteomes" id="UP000660611">
    <property type="component" value="Unassembled WGS sequence"/>
</dbReference>
<dbReference type="AlphaFoldDB" id="A0A919PWT9"/>
<proteinExistence type="predicted"/>
<organism evidence="1 2">
    <name type="scientific">Dactylosporangium siamense</name>
    <dbReference type="NCBI Taxonomy" id="685454"/>
    <lineage>
        <taxon>Bacteria</taxon>
        <taxon>Bacillati</taxon>
        <taxon>Actinomycetota</taxon>
        <taxon>Actinomycetes</taxon>
        <taxon>Micromonosporales</taxon>
        <taxon>Micromonosporaceae</taxon>
        <taxon>Dactylosporangium</taxon>
    </lineage>
</organism>
<comment type="caution">
    <text evidence="1">The sequence shown here is derived from an EMBL/GenBank/DDBJ whole genome shotgun (WGS) entry which is preliminary data.</text>
</comment>
<protein>
    <recommendedName>
        <fullName evidence="3">Polyketide cyclase</fullName>
    </recommendedName>
</protein>
<keyword evidence="2" id="KW-1185">Reference proteome</keyword>
<name>A0A919PWT9_9ACTN</name>
<dbReference type="RefSeq" id="WP_203853823.1">
    <property type="nucleotide sequence ID" value="NZ_BAAAVW010000038.1"/>
</dbReference>
<dbReference type="SUPFAM" id="SSF55961">
    <property type="entry name" value="Bet v1-like"/>
    <property type="match status" value="1"/>
</dbReference>
<sequence>MIGDRWGVSDSETLLHYPCDDFVVSPALQAWRGVRVEAPAAAVWPWLAQVRVAPYSYDWIDNLGRRSPQQLLGLADPRVGEAFTTAGGRKRGRILSVDPGKQLTGTIMSAVMSYVLVPEERSATRLLMKVVMQTKRWTALGLSIGDLVMARRQLLNLKQLAEHHQHPNTDRR</sequence>
<dbReference type="Gene3D" id="3.30.530.20">
    <property type="match status" value="1"/>
</dbReference>
<evidence type="ECO:0000313" key="1">
    <source>
        <dbReference type="EMBL" id="GIG52230.1"/>
    </source>
</evidence>
<dbReference type="InterPro" id="IPR023393">
    <property type="entry name" value="START-like_dom_sf"/>
</dbReference>
<gene>
    <name evidence="1" type="ORF">Dsi01nite_102710</name>
</gene>
<evidence type="ECO:0008006" key="3">
    <source>
        <dbReference type="Google" id="ProtNLM"/>
    </source>
</evidence>
<reference evidence="1" key="1">
    <citation type="submission" date="2021-01" db="EMBL/GenBank/DDBJ databases">
        <title>Whole genome shotgun sequence of Dactylosporangium siamense NBRC 106093.</title>
        <authorList>
            <person name="Komaki H."/>
            <person name="Tamura T."/>
        </authorList>
    </citation>
    <scope>NUCLEOTIDE SEQUENCE</scope>
    <source>
        <strain evidence="1">NBRC 106093</strain>
    </source>
</reference>
<accession>A0A919PWT9</accession>
<dbReference type="EMBL" id="BONQ01000172">
    <property type="protein sequence ID" value="GIG52230.1"/>
    <property type="molecule type" value="Genomic_DNA"/>
</dbReference>
<evidence type="ECO:0000313" key="2">
    <source>
        <dbReference type="Proteomes" id="UP000660611"/>
    </source>
</evidence>